<feature type="coiled-coil region" evidence="1">
    <location>
        <begin position="145"/>
        <end position="186"/>
    </location>
</feature>
<organism evidence="3 4">
    <name type="scientific">Neurospora tetraspora</name>
    <dbReference type="NCBI Taxonomy" id="94610"/>
    <lineage>
        <taxon>Eukaryota</taxon>
        <taxon>Fungi</taxon>
        <taxon>Dikarya</taxon>
        <taxon>Ascomycota</taxon>
        <taxon>Pezizomycotina</taxon>
        <taxon>Sordariomycetes</taxon>
        <taxon>Sordariomycetidae</taxon>
        <taxon>Sordariales</taxon>
        <taxon>Sordariaceae</taxon>
        <taxon>Neurospora</taxon>
    </lineage>
</organism>
<protein>
    <submittedName>
        <fullName evidence="3">Uncharacterized protein</fullName>
    </submittedName>
</protein>
<keyword evidence="4" id="KW-1185">Reference proteome</keyword>
<comment type="caution">
    <text evidence="3">The sequence shown here is derived from an EMBL/GenBank/DDBJ whole genome shotgun (WGS) entry which is preliminary data.</text>
</comment>
<accession>A0AAE0JQJ8</accession>
<dbReference type="GeneID" id="87868317"/>
<dbReference type="EMBL" id="JAUEPP010000001">
    <property type="protein sequence ID" value="KAK3355871.1"/>
    <property type="molecule type" value="Genomic_DNA"/>
</dbReference>
<evidence type="ECO:0000313" key="3">
    <source>
        <dbReference type="EMBL" id="KAK3355871.1"/>
    </source>
</evidence>
<name>A0AAE0JQJ8_9PEZI</name>
<evidence type="ECO:0000256" key="1">
    <source>
        <dbReference type="SAM" id="Coils"/>
    </source>
</evidence>
<feature type="region of interest" description="Disordered" evidence="2">
    <location>
        <begin position="1"/>
        <end position="35"/>
    </location>
</feature>
<reference evidence="3" key="1">
    <citation type="journal article" date="2023" name="Mol. Phylogenet. Evol.">
        <title>Genome-scale phylogeny and comparative genomics of the fungal order Sordariales.</title>
        <authorList>
            <person name="Hensen N."/>
            <person name="Bonometti L."/>
            <person name="Westerberg I."/>
            <person name="Brannstrom I.O."/>
            <person name="Guillou S."/>
            <person name="Cros-Aarteil S."/>
            <person name="Calhoun S."/>
            <person name="Haridas S."/>
            <person name="Kuo A."/>
            <person name="Mondo S."/>
            <person name="Pangilinan J."/>
            <person name="Riley R."/>
            <person name="LaButti K."/>
            <person name="Andreopoulos B."/>
            <person name="Lipzen A."/>
            <person name="Chen C."/>
            <person name="Yan M."/>
            <person name="Daum C."/>
            <person name="Ng V."/>
            <person name="Clum A."/>
            <person name="Steindorff A."/>
            <person name="Ohm R.A."/>
            <person name="Martin F."/>
            <person name="Silar P."/>
            <person name="Natvig D.O."/>
            <person name="Lalanne C."/>
            <person name="Gautier V."/>
            <person name="Ament-Velasquez S.L."/>
            <person name="Kruys A."/>
            <person name="Hutchinson M.I."/>
            <person name="Powell A.J."/>
            <person name="Barry K."/>
            <person name="Miller A.N."/>
            <person name="Grigoriev I.V."/>
            <person name="Debuchy R."/>
            <person name="Gladieux P."/>
            <person name="Hiltunen Thoren M."/>
            <person name="Johannesson H."/>
        </authorList>
    </citation>
    <scope>NUCLEOTIDE SEQUENCE</scope>
    <source>
        <strain evidence="3">CBS 560.94</strain>
    </source>
</reference>
<keyword evidence="1" id="KW-0175">Coiled coil</keyword>
<evidence type="ECO:0000313" key="4">
    <source>
        <dbReference type="Proteomes" id="UP001278500"/>
    </source>
</evidence>
<dbReference type="RefSeq" id="XP_062687249.1">
    <property type="nucleotide sequence ID" value="XM_062831163.1"/>
</dbReference>
<dbReference type="Proteomes" id="UP001278500">
    <property type="component" value="Unassembled WGS sequence"/>
</dbReference>
<sequence>MLVRRLGARATPKSSTRTAPRPPRQPPTLRKLYNSNRPAHIRNPIVRDGLTLRAYGVIAVYLRTTGSLDTYFKELKDIQDQFAQKLQPQFRPSLQLIQNGRGLEADVAGAGSRSDAKRHKTSARGDLHTTVDGMAANFNAQILAMREELDKLGSVREDLDRLTETMGDTLNRLTGVEAENRELKKQNYELKEYAVYFFKKNHDCGLTLRRPLPRHSTTISSVDASGPLPKEAVLLLQRTEAGGERFCRFAENNGELCDYQGPFKDRDAMRRHYKDSHRIVLGISLAMRSTISPAALIKSEVRPGR</sequence>
<evidence type="ECO:0000256" key="2">
    <source>
        <dbReference type="SAM" id="MobiDB-lite"/>
    </source>
</evidence>
<reference evidence="3" key="2">
    <citation type="submission" date="2023-06" db="EMBL/GenBank/DDBJ databases">
        <authorList>
            <consortium name="Lawrence Berkeley National Laboratory"/>
            <person name="Haridas S."/>
            <person name="Hensen N."/>
            <person name="Bonometti L."/>
            <person name="Westerberg I."/>
            <person name="Brannstrom I.O."/>
            <person name="Guillou S."/>
            <person name="Cros-Aarteil S."/>
            <person name="Calhoun S."/>
            <person name="Kuo A."/>
            <person name="Mondo S."/>
            <person name="Pangilinan J."/>
            <person name="Riley R."/>
            <person name="Labutti K."/>
            <person name="Andreopoulos B."/>
            <person name="Lipzen A."/>
            <person name="Chen C."/>
            <person name="Yanf M."/>
            <person name="Daum C."/>
            <person name="Ng V."/>
            <person name="Clum A."/>
            <person name="Steindorff A."/>
            <person name="Ohm R."/>
            <person name="Martin F."/>
            <person name="Silar P."/>
            <person name="Natvig D."/>
            <person name="Lalanne C."/>
            <person name="Gautier V."/>
            <person name="Ament-Velasquez S.L."/>
            <person name="Kruys A."/>
            <person name="Hutchinson M.I."/>
            <person name="Powell A.J."/>
            <person name="Barry K."/>
            <person name="Miller A.N."/>
            <person name="Grigoriev I.V."/>
            <person name="Debuchy R."/>
            <person name="Gladieux P."/>
            <person name="Thoren M.H."/>
            <person name="Johannesson H."/>
        </authorList>
    </citation>
    <scope>NUCLEOTIDE SEQUENCE</scope>
    <source>
        <strain evidence="3">CBS 560.94</strain>
    </source>
</reference>
<gene>
    <name evidence="3" type="ORF">B0H65DRAFT_61426</name>
</gene>
<dbReference type="AlphaFoldDB" id="A0AAE0JQJ8"/>
<proteinExistence type="predicted"/>